<dbReference type="RefSeq" id="WP_106460199.1">
    <property type="nucleotide sequence ID" value="NZ_JBGMEF010000018.1"/>
</dbReference>
<gene>
    <name evidence="1" type="ORF">ACCQ42_04320</name>
</gene>
<dbReference type="InterPro" id="IPR001160">
    <property type="entry name" value="Peptidase_M20C"/>
</dbReference>
<accession>A0ABW9MCJ3</accession>
<protein>
    <submittedName>
        <fullName evidence="1">Uncharacterized protein</fullName>
    </submittedName>
</protein>
<evidence type="ECO:0000313" key="1">
    <source>
        <dbReference type="EMBL" id="MFO3666989.1"/>
    </source>
</evidence>
<evidence type="ECO:0000313" key="2">
    <source>
        <dbReference type="Proteomes" id="UP001637994"/>
    </source>
</evidence>
<name>A0ABW9MCJ3_9FIRM</name>
<proteinExistence type="predicted"/>
<organism evidence="1 2">
    <name type="scientific">Anaerococcus kampingae</name>
    <dbReference type="NCBI Taxonomy" id="3115614"/>
    <lineage>
        <taxon>Bacteria</taxon>
        <taxon>Bacillati</taxon>
        <taxon>Bacillota</taxon>
        <taxon>Tissierellia</taxon>
        <taxon>Tissierellales</taxon>
        <taxon>Peptoniphilaceae</taxon>
        <taxon>Anaerococcus</taxon>
    </lineage>
</organism>
<sequence>MGNESGNSNLKNYIDQLKVEIKNKEELPNVVDAIIKTATEKFCSIEKIEDSYYIKKGNNPLVLLHLNIDSLSKVYFDIFDVDDEESIVSKSNINIITSAILINYLLMYSDESFDVLITKNNIQDKTSDYSLIRRYLRCDNIINLNLRQDDCLADEFSSLILSVIKVPIKRFRPSYGFISYRLSISKLIGGRSGENINKLRLNSIKLIMSILRKMKAKVDLEMVSISAGDRYDNIPSYADIDFIINSDYENELENIFDIIKNEVIEKNLRYEPDMHIECQKIDDKNIDPITTESFNHLASLIELLPSGTFAVNSIDNQTISSSNLATTKSLRHSINIILVLRSLTEESMNQMLEKTILATKISGSKFNEKLLIPRWKNSNHELRDCFKESYNELFDQSLEVVKTQYSLDSSMIFDKVNVNIVSLGVKYKQDDECFHSRINDIEKIIDLIGKVLSNMRKSKENV</sequence>
<dbReference type="EMBL" id="JBGMEF010000018">
    <property type="protein sequence ID" value="MFO3666989.1"/>
    <property type="molecule type" value="Genomic_DNA"/>
</dbReference>
<reference evidence="1 2" key="1">
    <citation type="journal article" date="2025" name="Anaerobe">
        <title>Description of Anaerococcus kampingiae sp. nov., Anaerococcus groningensis sp. nov., Anaerococcus martiniensis sp. nov., and Anaerococcus cruorum sp. nov., isolated from human clinical specimens.</title>
        <authorList>
            <person name="Boiten K.E."/>
            <person name="Meijer J."/>
            <person name="van Wezel E.M."/>
            <person name="Veloo A.C.M."/>
        </authorList>
    </citation>
    <scope>NUCLEOTIDE SEQUENCE [LARGE SCALE GENOMIC DNA]</scope>
    <source>
        <strain evidence="1 2">ENR0874</strain>
    </source>
</reference>
<dbReference type="PANTHER" id="PTHR43501:SF1">
    <property type="entry name" value="CYTOSOL NON-SPECIFIC DIPEPTIDASE"/>
    <property type="match status" value="1"/>
</dbReference>
<dbReference type="PANTHER" id="PTHR43501">
    <property type="entry name" value="CYTOSOL NON-SPECIFIC DIPEPTIDASE"/>
    <property type="match status" value="1"/>
</dbReference>
<dbReference type="Proteomes" id="UP001637994">
    <property type="component" value="Unassembled WGS sequence"/>
</dbReference>
<comment type="caution">
    <text evidence="1">The sequence shown here is derived from an EMBL/GenBank/DDBJ whole genome shotgun (WGS) entry which is preliminary data.</text>
</comment>
<keyword evidence="2" id="KW-1185">Reference proteome</keyword>